<evidence type="ECO:0000313" key="2">
    <source>
        <dbReference type="EMBL" id="OJJ95204.1"/>
    </source>
</evidence>
<evidence type="ECO:0000256" key="1">
    <source>
        <dbReference type="SAM" id="MobiDB-lite"/>
    </source>
</evidence>
<keyword evidence="3" id="KW-1185">Reference proteome</keyword>
<organism evidence="2 3">
    <name type="scientific">Aspergillus aculeatus (strain ATCC 16872 / CBS 172.66 / WB 5094)</name>
    <dbReference type="NCBI Taxonomy" id="690307"/>
    <lineage>
        <taxon>Eukaryota</taxon>
        <taxon>Fungi</taxon>
        <taxon>Dikarya</taxon>
        <taxon>Ascomycota</taxon>
        <taxon>Pezizomycotina</taxon>
        <taxon>Eurotiomycetes</taxon>
        <taxon>Eurotiomycetidae</taxon>
        <taxon>Eurotiales</taxon>
        <taxon>Aspergillaceae</taxon>
        <taxon>Aspergillus</taxon>
        <taxon>Aspergillus subgen. Circumdati</taxon>
    </lineage>
</organism>
<sequence length="264" mass="28902">MSDNQPPGNSEDGLGFRIEGFGVVILPFSLLEHLLHLTRPEIEAQNRSDHTVIHSALLGSSEFQDLVEDGTIPVHPLDLISLDTPLALCDDLAASEIDTGSDGVACYMEVLDANNATVAAVAQDLPDEEVEDEEEEEEEEGEEEDQVMDVARDELTCANEIPTYASVSELCSRTVPTSVNLPPAARRGSPNCRLYSYGNAVFVICNTSTCRSRRFTAQRQTCNRIYNNCRRRSKGGYVKYGGNAGFSSLYRSGTTRRPPAYAVC</sequence>
<feature type="region of interest" description="Disordered" evidence="1">
    <location>
        <begin position="124"/>
        <end position="147"/>
    </location>
</feature>
<name>A0A1L9WG98_ASPA1</name>
<dbReference type="VEuPathDB" id="FungiDB:ASPACDRAFT_47949"/>
<reference evidence="3" key="1">
    <citation type="journal article" date="2017" name="Genome Biol.">
        <title>Comparative genomics reveals high biological diversity and specific adaptations in the industrially and medically important fungal genus Aspergillus.</title>
        <authorList>
            <person name="de Vries R.P."/>
            <person name="Riley R."/>
            <person name="Wiebenga A."/>
            <person name="Aguilar-Osorio G."/>
            <person name="Amillis S."/>
            <person name="Uchima C.A."/>
            <person name="Anderluh G."/>
            <person name="Asadollahi M."/>
            <person name="Askin M."/>
            <person name="Barry K."/>
            <person name="Battaglia E."/>
            <person name="Bayram O."/>
            <person name="Benocci T."/>
            <person name="Braus-Stromeyer S.A."/>
            <person name="Caldana C."/>
            <person name="Canovas D."/>
            <person name="Cerqueira G.C."/>
            <person name="Chen F."/>
            <person name="Chen W."/>
            <person name="Choi C."/>
            <person name="Clum A."/>
            <person name="Dos Santos R.A."/>
            <person name="Damasio A.R."/>
            <person name="Diallinas G."/>
            <person name="Emri T."/>
            <person name="Fekete E."/>
            <person name="Flipphi M."/>
            <person name="Freyberg S."/>
            <person name="Gallo A."/>
            <person name="Gournas C."/>
            <person name="Habgood R."/>
            <person name="Hainaut M."/>
            <person name="Harispe M.L."/>
            <person name="Henrissat B."/>
            <person name="Hilden K.S."/>
            <person name="Hope R."/>
            <person name="Hossain A."/>
            <person name="Karabika E."/>
            <person name="Karaffa L."/>
            <person name="Karanyi Z."/>
            <person name="Krasevec N."/>
            <person name="Kuo A."/>
            <person name="Kusch H."/>
            <person name="LaButti K."/>
            <person name="Lagendijk E.L."/>
            <person name="Lapidus A."/>
            <person name="Levasseur A."/>
            <person name="Lindquist E."/>
            <person name="Lipzen A."/>
            <person name="Logrieco A.F."/>
            <person name="MacCabe A."/>
            <person name="Maekelae M.R."/>
            <person name="Malavazi I."/>
            <person name="Melin P."/>
            <person name="Meyer V."/>
            <person name="Mielnichuk N."/>
            <person name="Miskei M."/>
            <person name="Molnar A.P."/>
            <person name="Mule G."/>
            <person name="Ngan C.Y."/>
            <person name="Orejas M."/>
            <person name="Orosz E."/>
            <person name="Ouedraogo J.P."/>
            <person name="Overkamp K.M."/>
            <person name="Park H.-S."/>
            <person name="Perrone G."/>
            <person name="Piumi F."/>
            <person name="Punt P.J."/>
            <person name="Ram A.F."/>
            <person name="Ramon A."/>
            <person name="Rauscher S."/>
            <person name="Record E."/>
            <person name="Riano-Pachon D.M."/>
            <person name="Robert V."/>
            <person name="Roehrig J."/>
            <person name="Ruller R."/>
            <person name="Salamov A."/>
            <person name="Salih N.S."/>
            <person name="Samson R.A."/>
            <person name="Sandor E."/>
            <person name="Sanguinetti M."/>
            <person name="Schuetze T."/>
            <person name="Sepcic K."/>
            <person name="Shelest E."/>
            <person name="Sherlock G."/>
            <person name="Sophianopoulou V."/>
            <person name="Squina F.M."/>
            <person name="Sun H."/>
            <person name="Susca A."/>
            <person name="Todd R.B."/>
            <person name="Tsang A."/>
            <person name="Unkles S.E."/>
            <person name="van de Wiele N."/>
            <person name="van Rossen-Uffink D."/>
            <person name="Oliveira J.V."/>
            <person name="Vesth T.C."/>
            <person name="Visser J."/>
            <person name="Yu J.-H."/>
            <person name="Zhou M."/>
            <person name="Andersen M.R."/>
            <person name="Archer D.B."/>
            <person name="Baker S.E."/>
            <person name="Benoit I."/>
            <person name="Brakhage A.A."/>
            <person name="Braus G.H."/>
            <person name="Fischer R."/>
            <person name="Frisvad J.C."/>
            <person name="Goldman G.H."/>
            <person name="Houbraken J."/>
            <person name="Oakley B."/>
            <person name="Pocsi I."/>
            <person name="Scazzocchio C."/>
            <person name="Seiboth B."/>
            <person name="vanKuyk P.A."/>
            <person name="Wortman J."/>
            <person name="Dyer P.S."/>
            <person name="Grigoriev I.V."/>
        </authorList>
    </citation>
    <scope>NUCLEOTIDE SEQUENCE [LARGE SCALE GENOMIC DNA]</scope>
    <source>
        <strain evidence="3">ATCC 16872 / CBS 172.66 / WB 5094</strain>
    </source>
</reference>
<dbReference type="EMBL" id="KV878990">
    <property type="protein sequence ID" value="OJJ95204.1"/>
    <property type="molecule type" value="Genomic_DNA"/>
</dbReference>
<dbReference type="Proteomes" id="UP000184546">
    <property type="component" value="Unassembled WGS sequence"/>
</dbReference>
<dbReference type="AlphaFoldDB" id="A0A1L9WG98"/>
<dbReference type="RefSeq" id="XP_020051544.1">
    <property type="nucleotide sequence ID" value="XM_020202030.1"/>
</dbReference>
<dbReference type="GeneID" id="30975844"/>
<feature type="compositionally biased region" description="Acidic residues" evidence="1">
    <location>
        <begin position="125"/>
        <end position="147"/>
    </location>
</feature>
<evidence type="ECO:0000313" key="3">
    <source>
        <dbReference type="Proteomes" id="UP000184546"/>
    </source>
</evidence>
<proteinExistence type="predicted"/>
<protein>
    <submittedName>
        <fullName evidence="2">Uncharacterized protein</fullName>
    </submittedName>
</protein>
<dbReference type="OrthoDB" id="10351384at2759"/>
<gene>
    <name evidence="2" type="ORF">ASPACDRAFT_47949</name>
</gene>
<accession>A0A1L9WG98</accession>